<protein>
    <recommendedName>
        <fullName evidence="5">Dol-P-Glc:Glc(2)Man(9)GlcNAc(2)-PP-Dol alpha-1,2-glucosyltransferase</fullName>
        <ecNumber evidence="4">2.4.1.256</ecNumber>
    </recommendedName>
</protein>
<evidence type="ECO:0000256" key="1">
    <source>
        <dbReference type="ARBA" id="ARBA00004477"/>
    </source>
</evidence>
<dbReference type="GO" id="GO:0006488">
    <property type="term" value="P:dolichol-linked oligosaccharide biosynthetic process"/>
    <property type="evidence" value="ECO:0007669"/>
    <property type="project" value="InterPro"/>
</dbReference>
<evidence type="ECO:0000256" key="10">
    <source>
        <dbReference type="ARBA" id="ARBA00022989"/>
    </source>
</evidence>
<evidence type="ECO:0000256" key="6">
    <source>
        <dbReference type="ARBA" id="ARBA00022676"/>
    </source>
</evidence>
<feature type="transmembrane region" description="Helical" evidence="14">
    <location>
        <begin position="258"/>
        <end position="281"/>
    </location>
</feature>
<feature type="transmembrane region" description="Helical" evidence="14">
    <location>
        <begin position="371"/>
        <end position="387"/>
    </location>
</feature>
<evidence type="ECO:0000256" key="2">
    <source>
        <dbReference type="ARBA" id="ARBA00004922"/>
    </source>
</evidence>
<feature type="transmembrane region" description="Helical" evidence="14">
    <location>
        <begin position="218"/>
        <end position="238"/>
    </location>
</feature>
<dbReference type="GO" id="GO:0106073">
    <property type="term" value="F:dolichyl pyrophosphate Glc2Man9GlcNAc2 alpha-1,2-glucosyltransferase activity"/>
    <property type="evidence" value="ECO:0007669"/>
    <property type="project" value="UniProtKB-EC"/>
</dbReference>
<feature type="transmembrane region" description="Helical" evidence="14">
    <location>
        <begin position="329"/>
        <end position="359"/>
    </location>
</feature>
<feature type="transmembrane region" description="Helical" evidence="14">
    <location>
        <begin position="45"/>
        <end position="62"/>
    </location>
</feature>
<evidence type="ECO:0000256" key="8">
    <source>
        <dbReference type="ARBA" id="ARBA00022692"/>
    </source>
</evidence>
<evidence type="ECO:0000256" key="9">
    <source>
        <dbReference type="ARBA" id="ARBA00022824"/>
    </source>
</evidence>
<reference evidence="15" key="1">
    <citation type="submission" date="2022-10" db="EMBL/GenBank/DDBJ databases">
        <title>Novel sulphate-reducing endosymbionts in the free-living metamonad Anaeramoeba.</title>
        <authorList>
            <person name="Jerlstrom-Hultqvist J."/>
            <person name="Cepicka I."/>
            <person name="Gallot-Lavallee L."/>
            <person name="Salas-Leiva D."/>
            <person name="Curtis B.A."/>
            <person name="Zahonova K."/>
            <person name="Pipaliya S."/>
            <person name="Dacks J."/>
            <person name="Roger A.J."/>
        </authorList>
    </citation>
    <scope>NUCLEOTIDE SEQUENCE</scope>
    <source>
        <strain evidence="15">BMAN</strain>
    </source>
</reference>
<sequence length="440" mass="53494">MFLLHSWKPSLGKKQEFFYQKTVKNCYQKPQIFWNNFFKNPFTETSFSINFVILYQTLSIFIPKKYLVLSLLKLKFLNSIFSFGSFFLFYYYCKMLYLQQTFQSTIATTNQQRETVFREKTFLIAFSPIFFFSSLFFSPINSSIFFLFLTFFFAQKNQNFWAFLFGFWSLFSDSKNIYWICFIYGDLLIRNFEFTNGSNYRNSIFEFLFNFIKYSFKITLSSSFIFYPILIISFLLITDSKNSKIQLKANSLVDFSQFKNFILITSFLQIVEFLFDFVTILKILKSQLTNPQLKYVLLAIFILLLFLIQNNNLFDQSQLSNFRKFPSPFNYTILIFFSFLKHWILQYIFFPLLFEFFLWYLWTSLKISRSFLWRIWFFFVVFLYSTFSSSNALFLDSEFFIIPYLLFKLNSRHYDSFLFHSIFLFFFINSFIFLLLLKFK</sequence>
<keyword evidence="10 14" id="KW-1133">Transmembrane helix</keyword>
<evidence type="ECO:0000256" key="14">
    <source>
        <dbReference type="SAM" id="Phobius"/>
    </source>
</evidence>
<feature type="transmembrane region" description="Helical" evidence="14">
    <location>
        <begin position="129"/>
        <end position="154"/>
    </location>
</feature>
<evidence type="ECO:0000256" key="4">
    <source>
        <dbReference type="ARBA" id="ARBA00011967"/>
    </source>
</evidence>
<evidence type="ECO:0000256" key="7">
    <source>
        <dbReference type="ARBA" id="ARBA00022679"/>
    </source>
</evidence>
<comment type="catalytic activity">
    <reaction evidence="13">
        <text>an alpha-D-Glc-(1-&gt;3)-alpha-D-Glc-(1-&gt;3)-alpha-D-Man-(1-&gt;2)-alpha-D-Man-(1-&gt;2)-alpha-D-Man-(1-&gt;3)-[alpha-D-Man-(1-&gt;2)-alpha-D-Man-(1-&gt;3)-[alpha-D-Man-(1-&gt;2)-alpha-D-Man-(1-&gt;6)]-alpha-D-Man-(1-&gt;6)]-beta-D-Man-(1-&gt;4)-beta-D-GlcNAc-(1-&gt;4)-alpha-D-GlcNAc-diphospho-di-trans,poly-cis-dolichol + a di-trans,poly-cis-dolichyl beta-D-glucosyl phosphate = a alpha-D-Glc-(1-&gt;2)-alpha-D-Glc-(1-&gt;3)-alpha-D-Glc-(1-&gt;3)-alpha-D-Man-(1-&gt;2)-alpha-D-Man-(1-&gt;2)-alpha-D-Man-(1-&gt;3)-[alpha-D-Man-(1-&gt;2)-alpha-D-Man-(1-&gt;3)-[alpha-D-Man-(1-&gt;2)-alpha-D-Man-(1-&gt;6)]-alpha-D-Man-(1-&gt;6)]-beta-D-Man-(1-&gt;4)-beta-D-GlcNAc-(1-&gt;4)-alpha-D-GlcNAc-diphospho-di-trans,poly-cis-dolichol + a di-trans,poly-cis-dolichyl phosphate + H(+)</text>
        <dbReference type="Rhea" id="RHEA:29543"/>
        <dbReference type="Rhea" id="RHEA-COMP:19498"/>
        <dbReference type="Rhea" id="RHEA-COMP:19502"/>
        <dbReference type="Rhea" id="RHEA-COMP:19512"/>
        <dbReference type="Rhea" id="RHEA-COMP:19522"/>
        <dbReference type="ChEBI" id="CHEBI:15378"/>
        <dbReference type="ChEBI" id="CHEBI:57525"/>
        <dbReference type="ChEBI" id="CHEBI:57683"/>
        <dbReference type="ChEBI" id="CHEBI:132522"/>
        <dbReference type="ChEBI" id="CHEBI:132523"/>
        <dbReference type="EC" id="2.4.1.256"/>
    </reaction>
    <physiologicalReaction direction="left-to-right" evidence="13">
        <dbReference type="Rhea" id="RHEA:29544"/>
    </physiologicalReaction>
</comment>
<organism evidence="15 16">
    <name type="scientific">Anaeramoeba ignava</name>
    <name type="common">Anaerobic marine amoeba</name>
    <dbReference type="NCBI Taxonomy" id="1746090"/>
    <lineage>
        <taxon>Eukaryota</taxon>
        <taxon>Metamonada</taxon>
        <taxon>Anaeramoebidae</taxon>
        <taxon>Anaeramoeba</taxon>
    </lineage>
</organism>
<accession>A0A9Q0LV14</accession>
<comment type="caution">
    <text evidence="15">The sequence shown here is derived from an EMBL/GenBank/DDBJ whole genome shotgun (WGS) entry which is preliminary data.</text>
</comment>
<keyword evidence="11 14" id="KW-0472">Membrane</keyword>
<dbReference type="Pfam" id="PF04922">
    <property type="entry name" value="DIE2_ALG10"/>
    <property type="match status" value="1"/>
</dbReference>
<dbReference type="AlphaFoldDB" id="A0A9Q0LV14"/>
<evidence type="ECO:0000256" key="12">
    <source>
        <dbReference type="ARBA" id="ARBA00044727"/>
    </source>
</evidence>
<dbReference type="InterPro" id="IPR016900">
    <property type="entry name" value="Alg10"/>
</dbReference>
<keyword evidence="7" id="KW-0808">Transferase</keyword>
<gene>
    <name evidence="15" type="ORF">M0811_04246</name>
</gene>
<comment type="function">
    <text evidence="12">Dol-P-Glc:Glc(2)Man(9)GlcNAc(2)-PP-Dol alpha-1,2-glucosyltransferase that operates in the biosynthetic pathway of dolichol-linked oligosaccharides, the glycan precursors employed in protein asparagine (N)-glycosylation. The assembly of dolichol-linked oligosaccharides begins on the cytosolic side of the endoplasmic reticulum membrane and finishes in its lumen. The sequential addition of sugars to dolichol pyrophosphate produces dolichol-linked oligosaccharides containing fourteen sugars, including two GlcNAcs, nine mannoses and three glucoses. Once assembled, the oligosaccharide is transferred from the lipid to nascent proteins by oligosaccharyltransferases. In the lumen of the endoplasmic reticulum, adds the third and last glucose residue from dolichyl phosphate glucose (Dol-P-Glc) onto the lipid-linked oligosaccharide intermediate Glc(2)Man(9)GlcNAc(2)-PP-Dol to produce Glc(3)Man(9)GlcNAc(2)-PP-Dol.</text>
</comment>
<comment type="pathway">
    <text evidence="2">Protein modification; protein glycosylation.</text>
</comment>
<keyword evidence="8 14" id="KW-0812">Transmembrane</keyword>
<evidence type="ECO:0000256" key="11">
    <source>
        <dbReference type="ARBA" id="ARBA00023136"/>
    </source>
</evidence>
<comment type="subcellular location">
    <subcellularLocation>
        <location evidence="1">Endoplasmic reticulum membrane</location>
        <topology evidence="1">Multi-pass membrane protein</topology>
    </subcellularLocation>
</comment>
<feature type="transmembrane region" description="Helical" evidence="14">
    <location>
        <begin position="74"/>
        <end position="92"/>
    </location>
</feature>
<dbReference type="EC" id="2.4.1.256" evidence="4"/>
<keyword evidence="16" id="KW-1185">Reference proteome</keyword>
<dbReference type="GO" id="GO:0005789">
    <property type="term" value="C:endoplasmic reticulum membrane"/>
    <property type="evidence" value="ECO:0007669"/>
    <property type="project" value="UniProtKB-SubCell"/>
</dbReference>
<evidence type="ECO:0000256" key="13">
    <source>
        <dbReference type="ARBA" id="ARBA00048064"/>
    </source>
</evidence>
<evidence type="ECO:0000313" key="16">
    <source>
        <dbReference type="Proteomes" id="UP001149090"/>
    </source>
</evidence>
<evidence type="ECO:0000256" key="5">
    <source>
        <dbReference type="ARBA" id="ARBA00018512"/>
    </source>
</evidence>
<comment type="similarity">
    <text evidence="3">Belongs to the ALG10 glucosyltransferase family.</text>
</comment>
<evidence type="ECO:0000313" key="15">
    <source>
        <dbReference type="EMBL" id="KAJ5079225.1"/>
    </source>
</evidence>
<keyword evidence="6" id="KW-0328">Glycosyltransferase</keyword>
<feature type="transmembrane region" description="Helical" evidence="14">
    <location>
        <begin position="417"/>
        <end position="437"/>
    </location>
</feature>
<evidence type="ECO:0000256" key="3">
    <source>
        <dbReference type="ARBA" id="ARBA00010600"/>
    </source>
</evidence>
<dbReference type="Proteomes" id="UP001149090">
    <property type="component" value="Unassembled WGS sequence"/>
</dbReference>
<dbReference type="EMBL" id="JAPDFW010000033">
    <property type="protein sequence ID" value="KAJ5079225.1"/>
    <property type="molecule type" value="Genomic_DNA"/>
</dbReference>
<feature type="transmembrane region" description="Helical" evidence="14">
    <location>
        <begin position="293"/>
        <end position="309"/>
    </location>
</feature>
<proteinExistence type="inferred from homology"/>
<name>A0A9Q0LV14_ANAIG</name>
<keyword evidence="9" id="KW-0256">Endoplasmic reticulum</keyword>